<keyword evidence="1" id="KW-0004">4Fe-4S</keyword>
<comment type="caution">
    <text evidence="6">The sequence shown here is derived from an EMBL/GenBank/DDBJ whole genome shotgun (WGS) entry which is preliminary data.</text>
</comment>
<reference evidence="6" key="1">
    <citation type="submission" date="2023-06" db="EMBL/GenBank/DDBJ databases">
        <authorList>
            <person name="Kurt Z."/>
        </authorList>
    </citation>
    <scope>NUCLEOTIDE SEQUENCE</scope>
</reference>
<gene>
    <name evidence="6" type="ORF">HINF_LOCUS16117</name>
    <name evidence="7" type="ORF">HINF_LOCUS75635</name>
</gene>
<keyword evidence="4" id="KW-0411">Iron-sulfur</keyword>
<dbReference type="Pfam" id="PF13237">
    <property type="entry name" value="Fer4_10"/>
    <property type="match status" value="1"/>
</dbReference>
<dbReference type="AlphaFoldDB" id="A0AA86P1F0"/>
<evidence type="ECO:0000256" key="3">
    <source>
        <dbReference type="ARBA" id="ARBA00023004"/>
    </source>
</evidence>
<evidence type="ECO:0000256" key="2">
    <source>
        <dbReference type="ARBA" id="ARBA00022723"/>
    </source>
</evidence>
<evidence type="ECO:0000256" key="1">
    <source>
        <dbReference type="ARBA" id="ARBA00022485"/>
    </source>
</evidence>
<organism evidence="6">
    <name type="scientific">Hexamita inflata</name>
    <dbReference type="NCBI Taxonomy" id="28002"/>
    <lineage>
        <taxon>Eukaryota</taxon>
        <taxon>Metamonada</taxon>
        <taxon>Diplomonadida</taxon>
        <taxon>Hexamitidae</taxon>
        <taxon>Hexamitinae</taxon>
        <taxon>Hexamita</taxon>
    </lineage>
</organism>
<name>A0AA86P1F0_9EUKA</name>
<dbReference type="InterPro" id="IPR047964">
    <property type="entry name" value="EFR1-like"/>
</dbReference>
<dbReference type="EMBL" id="CATOUU010000400">
    <property type="protein sequence ID" value="CAI9928472.1"/>
    <property type="molecule type" value="Genomic_DNA"/>
</dbReference>
<dbReference type="GO" id="GO:0051539">
    <property type="term" value="F:4 iron, 4 sulfur cluster binding"/>
    <property type="evidence" value="ECO:0007669"/>
    <property type="project" value="UniProtKB-KW"/>
</dbReference>
<dbReference type="Gene3D" id="3.40.50.360">
    <property type="match status" value="1"/>
</dbReference>
<dbReference type="NCBIfam" id="NF038196">
    <property type="entry name" value="ferrodoxin_EFR1"/>
    <property type="match status" value="1"/>
</dbReference>
<evidence type="ECO:0000313" key="6">
    <source>
        <dbReference type="EMBL" id="CAI9928472.1"/>
    </source>
</evidence>
<evidence type="ECO:0000256" key="4">
    <source>
        <dbReference type="ARBA" id="ARBA00023014"/>
    </source>
</evidence>
<dbReference type="EMBL" id="CAXDID020000676">
    <property type="protein sequence ID" value="CAL6109839.1"/>
    <property type="molecule type" value="Genomic_DNA"/>
</dbReference>
<dbReference type="GO" id="GO:0046872">
    <property type="term" value="F:metal ion binding"/>
    <property type="evidence" value="ECO:0007669"/>
    <property type="project" value="UniProtKB-KW"/>
</dbReference>
<evidence type="ECO:0000259" key="5">
    <source>
        <dbReference type="PROSITE" id="PS51379"/>
    </source>
</evidence>
<dbReference type="InterPro" id="IPR017900">
    <property type="entry name" value="4Fe4S_Fe_S_CS"/>
</dbReference>
<dbReference type="Proteomes" id="UP001642409">
    <property type="component" value="Unassembled WGS sequence"/>
</dbReference>
<dbReference type="Gene3D" id="3.30.70.20">
    <property type="match status" value="1"/>
</dbReference>
<protein>
    <submittedName>
        <fullName evidence="6">4Fe-4S ferredoxin iron-sulfur binding domain protein</fullName>
    </submittedName>
    <submittedName>
        <fullName evidence="7">4Fe-4S_ferredoxin iron-sulfur binding domain protein</fullName>
    </submittedName>
</protein>
<evidence type="ECO:0000313" key="8">
    <source>
        <dbReference type="Proteomes" id="UP001642409"/>
    </source>
</evidence>
<dbReference type="PANTHER" id="PTHR24960:SF79">
    <property type="entry name" value="PHOTOSYSTEM I IRON-SULFUR CENTER"/>
    <property type="match status" value="1"/>
</dbReference>
<keyword evidence="2" id="KW-0479">Metal-binding</keyword>
<dbReference type="PROSITE" id="PS00198">
    <property type="entry name" value="4FE4S_FER_1"/>
    <property type="match status" value="2"/>
</dbReference>
<dbReference type="SUPFAM" id="SSF52218">
    <property type="entry name" value="Flavoproteins"/>
    <property type="match status" value="1"/>
</dbReference>
<dbReference type="InterPro" id="IPR029039">
    <property type="entry name" value="Flavoprotein-like_sf"/>
</dbReference>
<accession>A0AA86P1F0</accession>
<sequence>MKVGVFIGSITGNTENFAHIIMDELKQLDSTLQFEVYMINIEMNKKNTKPDYQYPNCDAYLFGAYADWYTIPVFVRQYLEAMPSANLSGKYVMTFSTCGSNMRNMRYVFEQILTAHGALPVTYVSANYPGNYVHIQLVYGKHVKNQKMVDLKKNCAEFVHALKTNTYIRTQQTKSCTQGFTDRMQQKAIPIIFKIDSACIGCGTCVRNCPSGILSIENKRAVFTEQEKCVGCYACFQKCPVHAVVDEKKKLAKIQQYKFDAKLIKK</sequence>
<feature type="domain" description="4Fe-4S ferredoxin-type" evidence="5">
    <location>
        <begin position="191"/>
        <end position="219"/>
    </location>
</feature>
<dbReference type="PANTHER" id="PTHR24960">
    <property type="entry name" value="PHOTOSYSTEM I IRON-SULFUR CENTER-RELATED"/>
    <property type="match status" value="1"/>
</dbReference>
<reference evidence="7 8" key="2">
    <citation type="submission" date="2024-07" db="EMBL/GenBank/DDBJ databases">
        <authorList>
            <person name="Akdeniz Z."/>
        </authorList>
    </citation>
    <scope>NUCLEOTIDE SEQUENCE [LARGE SCALE GENOMIC DNA]</scope>
</reference>
<keyword evidence="8" id="KW-1185">Reference proteome</keyword>
<dbReference type="SUPFAM" id="SSF54862">
    <property type="entry name" value="4Fe-4S ferredoxins"/>
    <property type="match status" value="1"/>
</dbReference>
<dbReference type="InterPro" id="IPR017896">
    <property type="entry name" value="4Fe4S_Fe-S-bd"/>
</dbReference>
<keyword evidence="3" id="KW-0408">Iron</keyword>
<evidence type="ECO:0000313" key="7">
    <source>
        <dbReference type="EMBL" id="CAL6109839.1"/>
    </source>
</evidence>
<feature type="domain" description="4Fe-4S ferredoxin-type" evidence="5">
    <location>
        <begin position="220"/>
        <end position="249"/>
    </location>
</feature>
<proteinExistence type="predicted"/>
<dbReference type="InterPro" id="IPR050157">
    <property type="entry name" value="PSI_iron-sulfur_center"/>
</dbReference>
<dbReference type="PROSITE" id="PS51379">
    <property type="entry name" value="4FE4S_FER_2"/>
    <property type="match status" value="2"/>
</dbReference>